<dbReference type="RefSeq" id="WP_009415086.1">
    <property type="nucleotide sequence ID" value="NZ_JAYKBW010000006.1"/>
</dbReference>
<protein>
    <submittedName>
        <fullName evidence="1">Uncharacterized protein</fullName>
    </submittedName>
</protein>
<dbReference type="EMBL" id="JAYKBW010000006">
    <property type="protein sequence ID" value="MEB3074893.1"/>
    <property type="molecule type" value="Genomic_DNA"/>
</dbReference>
<keyword evidence="2" id="KW-1185">Reference proteome</keyword>
<sequence length="182" mass="22007">MQGEKTYYYVAETPFKDFINAFSRENFTEAINIKDNRKDLIDKNLITIDTLTNIHHSILNHIPFREGCDTIFVLFGREKDFYYSKYTFDNPNTRIKRKDFFIQINFYLKKENGLIHKVKVCLPENCKQIKKYKPLNSKKILRLQIILSKNNVLDNSSEVKRYYNIKYKEKLNREYPIIWEIK</sequence>
<evidence type="ECO:0000313" key="2">
    <source>
        <dbReference type="Proteomes" id="UP001311730"/>
    </source>
</evidence>
<proteinExistence type="predicted"/>
<reference evidence="1 2" key="1">
    <citation type="submission" date="2023-12" db="EMBL/GenBank/DDBJ databases">
        <title>Genomic sequences of Capnocytophaga and Parvimonas strains.</title>
        <authorList>
            <person name="Watt R.M."/>
            <person name="Wang M."/>
            <person name="Yang T."/>
            <person name="Tong W.M."/>
        </authorList>
    </citation>
    <scope>NUCLEOTIDE SEQUENCE [LARGE SCALE GENOMIC DNA]</scope>
    <source>
        <strain evidence="1 2">CCUG 13096</strain>
    </source>
</reference>
<accession>A0ABU5Z873</accession>
<organism evidence="1 2">
    <name type="scientific">Capnocytophaga gingivalis</name>
    <dbReference type="NCBI Taxonomy" id="1017"/>
    <lineage>
        <taxon>Bacteria</taxon>
        <taxon>Pseudomonadati</taxon>
        <taxon>Bacteroidota</taxon>
        <taxon>Flavobacteriia</taxon>
        <taxon>Flavobacteriales</taxon>
        <taxon>Flavobacteriaceae</taxon>
        <taxon>Capnocytophaga</taxon>
    </lineage>
</organism>
<comment type="caution">
    <text evidence="1">The sequence shown here is derived from an EMBL/GenBank/DDBJ whole genome shotgun (WGS) entry which is preliminary data.</text>
</comment>
<evidence type="ECO:0000313" key="1">
    <source>
        <dbReference type="EMBL" id="MEB3074893.1"/>
    </source>
</evidence>
<name>A0ABU5Z873_9FLAO</name>
<dbReference type="Proteomes" id="UP001311730">
    <property type="component" value="Unassembled WGS sequence"/>
</dbReference>
<gene>
    <name evidence="1" type="ORF">VJJ08_06205</name>
</gene>